<dbReference type="AlphaFoldDB" id="A0A6P7GP69"/>
<dbReference type="Pfam" id="PF00650">
    <property type="entry name" value="CRAL_TRIO"/>
    <property type="match status" value="1"/>
</dbReference>
<sequence length="304" mass="36504">MSSQPFYKTDRELVWKFFGKNEKTVNVEVDVIKRWLETQKHLPETPSDSMIQYFLTICQFSTERTKQCLDMYYAIRTVMPEYFEQTNPTSCHMTATYDICALCPLPTLTNNLERVFFVKLYPRDTEMFDLNKIIAAAFFNMNEVRLCEDLAVMDKFLADYKDFKMSYIPKFTPTHLKKIAFIFEELWNKQVKEIHFFNMPKYAEKIVYLCRTFLNKELREKIFVHNSIEEVYKVIPRKILPKDYGGDEKCLDELNKEWLQKLKEYRNRFESLENFKVDDSLRIPYGKNCNILGYYGNYMKTETD</sequence>
<dbReference type="InterPro" id="IPR036273">
    <property type="entry name" value="CRAL/TRIO_N_dom_sf"/>
</dbReference>
<feature type="coiled-coil region" evidence="1">
    <location>
        <begin position="248"/>
        <end position="275"/>
    </location>
</feature>
<proteinExistence type="predicted"/>
<organism evidence="3">
    <name type="scientific">Diabrotica virgifera virgifera</name>
    <name type="common">western corn rootworm</name>
    <dbReference type="NCBI Taxonomy" id="50390"/>
    <lineage>
        <taxon>Eukaryota</taxon>
        <taxon>Metazoa</taxon>
        <taxon>Ecdysozoa</taxon>
        <taxon>Arthropoda</taxon>
        <taxon>Hexapoda</taxon>
        <taxon>Insecta</taxon>
        <taxon>Pterygota</taxon>
        <taxon>Neoptera</taxon>
        <taxon>Endopterygota</taxon>
        <taxon>Coleoptera</taxon>
        <taxon>Polyphaga</taxon>
        <taxon>Cucujiformia</taxon>
        <taxon>Chrysomeloidea</taxon>
        <taxon>Chrysomelidae</taxon>
        <taxon>Galerucinae</taxon>
        <taxon>Diabroticina</taxon>
        <taxon>Diabroticites</taxon>
        <taxon>Diabrotica</taxon>
    </lineage>
</organism>
<evidence type="ECO:0000256" key="1">
    <source>
        <dbReference type="SAM" id="Coils"/>
    </source>
</evidence>
<keyword evidence="1" id="KW-0175">Coiled coil</keyword>
<dbReference type="InterPro" id="IPR001251">
    <property type="entry name" value="CRAL-TRIO_dom"/>
</dbReference>
<name>A0A6P7GP69_DIAVI</name>
<evidence type="ECO:0000313" key="4">
    <source>
        <dbReference type="RefSeq" id="XP_028147004.1"/>
    </source>
</evidence>
<dbReference type="SUPFAM" id="SSF46938">
    <property type="entry name" value="CRAL/TRIO N-terminal domain"/>
    <property type="match status" value="1"/>
</dbReference>
<dbReference type="Gene3D" id="1.20.5.1200">
    <property type="entry name" value="Alpha-tocopherol transfer"/>
    <property type="match status" value="1"/>
</dbReference>
<reference evidence="3 4" key="1">
    <citation type="submission" date="2025-04" db="UniProtKB">
        <authorList>
            <consortium name="RefSeq"/>
        </authorList>
    </citation>
    <scope>IDENTIFICATION</scope>
    <source>
        <tissue evidence="3 4">Whole insect</tissue>
    </source>
</reference>
<evidence type="ECO:0000313" key="3">
    <source>
        <dbReference type="RefSeq" id="XP_028147003.1"/>
    </source>
</evidence>
<dbReference type="PRINTS" id="PR00180">
    <property type="entry name" value="CRETINALDHBP"/>
</dbReference>
<dbReference type="GO" id="GO:1902936">
    <property type="term" value="F:phosphatidylinositol bisphosphate binding"/>
    <property type="evidence" value="ECO:0007669"/>
    <property type="project" value="TreeGrafter"/>
</dbReference>
<gene>
    <name evidence="3 4" type="primary">LOC114340458</name>
</gene>
<dbReference type="PANTHER" id="PTHR10174:SF222">
    <property type="entry name" value="GH10083P-RELATED"/>
    <property type="match status" value="1"/>
</dbReference>
<evidence type="ECO:0000259" key="2">
    <source>
        <dbReference type="PROSITE" id="PS50191"/>
    </source>
</evidence>
<dbReference type="RefSeq" id="XP_028147004.1">
    <property type="nucleotide sequence ID" value="XM_028291203.1"/>
</dbReference>
<accession>A0A6P7GP69</accession>
<feature type="domain" description="CRAL-TRIO" evidence="2">
    <location>
        <begin position="115"/>
        <end position="252"/>
    </location>
</feature>
<dbReference type="RefSeq" id="XP_028147003.1">
    <property type="nucleotide sequence ID" value="XM_028291202.1"/>
</dbReference>
<dbReference type="InterPro" id="IPR036865">
    <property type="entry name" value="CRAL-TRIO_dom_sf"/>
</dbReference>
<dbReference type="PROSITE" id="PS50191">
    <property type="entry name" value="CRAL_TRIO"/>
    <property type="match status" value="1"/>
</dbReference>
<dbReference type="SUPFAM" id="SSF52087">
    <property type="entry name" value="CRAL/TRIO domain"/>
    <property type="match status" value="1"/>
</dbReference>
<dbReference type="GO" id="GO:0016020">
    <property type="term" value="C:membrane"/>
    <property type="evidence" value="ECO:0007669"/>
    <property type="project" value="TreeGrafter"/>
</dbReference>
<dbReference type="CDD" id="cd00170">
    <property type="entry name" value="SEC14"/>
    <property type="match status" value="1"/>
</dbReference>
<dbReference type="Gene3D" id="3.40.525.10">
    <property type="entry name" value="CRAL-TRIO lipid binding domain"/>
    <property type="match status" value="1"/>
</dbReference>
<protein>
    <submittedName>
        <fullName evidence="3">Alpha-tocopherol transfer protein-like isoform X1</fullName>
    </submittedName>
    <submittedName>
        <fullName evidence="4">Alpha-tocopherol transfer protein-like isoform X2</fullName>
    </submittedName>
</protein>
<dbReference type="PANTHER" id="PTHR10174">
    <property type="entry name" value="ALPHA-TOCOPHEROL TRANSFER PROTEIN-RELATED"/>
    <property type="match status" value="1"/>
</dbReference>
<dbReference type="OrthoDB" id="7126740at2759"/>